<protein>
    <recommendedName>
        <fullName evidence="3">UBA domain-containing protein</fullName>
    </recommendedName>
</protein>
<sequence length="95" mass="11137">MLEKLFFVDLFFGNNRSYNKAELVEECVHGVTTEESREALRNCGGDVARAVQSLKVEQLYNICRFSKDECQRILDKCKWNLESASRYVLRRPHPH</sequence>
<dbReference type="Proteomes" id="UP000228934">
    <property type="component" value="Unassembled WGS sequence"/>
</dbReference>
<dbReference type="SUPFAM" id="SSF46934">
    <property type="entry name" value="UBA-like"/>
    <property type="match status" value="1"/>
</dbReference>
<proteinExistence type="predicted"/>
<dbReference type="Gene3D" id="1.10.8.10">
    <property type="entry name" value="DNA helicase RuvA subunit, C-terminal domain"/>
    <property type="match status" value="2"/>
</dbReference>
<evidence type="ECO:0000313" key="2">
    <source>
        <dbReference type="Proteomes" id="UP000228934"/>
    </source>
</evidence>
<evidence type="ECO:0008006" key="3">
    <source>
        <dbReference type="Google" id="ProtNLM"/>
    </source>
</evidence>
<dbReference type="OrthoDB" id="635774at2759"/>
<dbReference type="InterPro" id="IPR009060">
    <property type="entry name" value="UBA-like_sf"/>
</dbReference>
<dbReference type="EMBL" id="KV933445">
    <property type="protein sequence ID" value="PIO28940.1"/>
    <property type="molecule type" value="Genomic_DNA"/>
</dbReference>
<accession>A0A2G9RM49</accession>
<organism evidence="1 2">
    <name type="scientific">Aquarana catesbeiana</name>
    <name type="common">American bullfrog</name>
    <name type="synonym">Rana catesbeiana</name>
    <dbReference type="NCBI Taxonomy" id="8400"/>
    <lineage>
        <taxon>Eukaryota</taxon>
        <taxon>Metazoa</taxon>
        <taxon>Chordata</taxon>
        <taxon>Craniata</taxon>
        <taxon>Vertebrata</taxon>
        <taxon>Euteleostomi</taxon>
        <taxon>Amphibia</taxon>
        <taxon>Batrachia</taxon>
        <taxon>Anura</taxon>
        <taxon>Neobatrachia</taxon>
        <taxon>Ranoidea</taxon>
        <taxon>Ranidae</taxon>
        <taxon>Aquarana</taxon>
    </lineage>
</organism>
<keyword evidence="2" id="KW-1185">Reference proteome</keyword>
<name>A0A2G9RM49_AQUCT</name>
<evidence type="ECO:0000313" key="1">
    <source>
        <dbReference type="EMBL" id="PIO28940.1"/>
    </source>
</evidence>
<reference evidence="2" key="1">
    <citation type="journal article" date="2017" name="Nat. Commun.">
        <title>The North American bullfrog draft genome provides insight into hormonal regulation of long noncoding RNA.</title>
        <authorList>
            <person name="Hammond S.A."/>
            <person name="Warren R.L."/>
            <person name="Vandervalk B.P."/>
            <person name="Kucuk E."/>
            <person name="Khan H."/>
            <person name="Gibb E.A."/>
            <person name="Pandoh P."/>
            <person name="Kirk H."/>
            <person name="Zhao Y."/>
            <person name="Jones M."/>
            <person name="Mungall A.J."/>
            <person name="Coope R."/>
            <person name="Pleasance S."/>
            <person name="Moore R.A."/>
            <person name="Holt R.A."/>
            <person name="Round J.M."/>
            <person name="Ohora S."/>
            <person name="Walle B.V."/>
            <person name="Veldhoen N."/>
            <person name="Helbing C.C."/>
            <person name="Birol I."/>
        </authorList>
    </citation>
    <scope>NUCLEOTIDE SEQUENCE [LARGE SCALE GENOMIC DNA]</scope>
</reference>
<gene>
    <name evidence="1" type="ORF">AB205_0075740</name>
</gene>
<dbReference type="AlphaFoldDB" id="A0A2G9RM49"/>